<name>L8WNR2_THACA</name>
<reference evidence="1 2" key="1">
    <citation type="journal article" date="2013" name="Nat. Commun.">
        <title>The evolution and pathogenic mechanisms of the rice sheath blight pathogen.</title>
        <authorList>
            <person name="Zheng A."/>
            <person name="Lin R."/>
            <person name="Xu L."/>
            <person name="Qin P."/>
            <person name="Tang C."/>
            <person name="Ai P."/>
            <person name="Zhang D."/>
            <person name="Liu Y."/>
            <person name="Sun Z."/>
            <person name="Feng H."/>
            <person name="Wang Y."/>
            <person name="Chen Y."/>
            <person name="Liang X."/>
            <person name="Fu R."/>
            <person name="Li Q."/>
            <person name="Zhang J."/>
            <person name="Yu X."/>
            <person name="Xie Z."/>
            <person name="Ding L."/>
            <person name="Guan P."/>
            <person name="Tang J."/>
            <person name="Liang Y."/>
            <person name="Wang S."/>
            <person name="Deng Q."/>
            <person name="Li S."/>
            <person name="Zhu J."/>
            <person name="Wang L."/>
            <person name="Liu H."/>
            <person name="Li P."/>
        </authorList>
    </citation>
    <scope>NUCLEOTIDE SEQUENCE [LARGE SCALE GENOMIC DNA]</scope>
    <source>
        <strain evidence="2">AG-1 IA</strain>
    </source>
</reference>
<comment type="caution">
    <text evidence="1">The sequence shown here is derived from an EMBL/GenBank/DDBJ whole genome shotgun (WGS) entry which is preliminary data.</text>
</comment>
<dbReference type="HOGENOM" id="CLU_2514189_0_0_1"/>
<protein>
    <submittedName>
        <fullName evidence="1">Uncharacterized protein</fullName>
    </submittedName>
</protein>
<evidence type="ECO:0000313" key="1">
    <source>
        <dbReference type="EMBL" id="ELU38398.1"/>
    </source>
</evidence>
<gene>
    <name evidence="1" type="ORF">AG1IA_07567</name>
</gene>
<dbReference type="AlphaFoldDB" id="L8WNR2"/>
<keyword evidence="2" id="KW-1185">Reference proteome</keyword>
<proteinExistence type="predicted"/>
<dbReference type="EMBL" id="AFRT01002184">
    <property type="protein sequence ID" value="ELU38398.1"/>
    <property type="molecule type" value="Genomic_DNA"/>
</dbReference>
<dbReference type="Proteomes" id="UP000011668">
    <property type="component" value="Unassembled WGS sequence"/>
</dbReference>
<organism evidence="1 2">
    <name type="scientific">Thanatephorus cucumeris (strain AG1-IA)</name>
    <name type="common">Rice sheath blight fungus</name>
    <name type="synonym">Rhizoctonia solani</name>
    <dbReference type="NCBI Taxonomy" id="983506"/>
    <lineage>
        <taxon>Eukaryota</taxon>
        <taxon>Fungi</taxon>
        <taxon>Dikarya</taxon>
        <taxon>Basidiomycota</taxon>
        <taxon>Agaricomycotina</taxon>
        <taxon>Agaricomycetes</taxon>
        <taxon>Cantharellales</taxon>
        <taxon>Ceratobasidiaceae</taxon>
        <taxon>Rhizoctonia</taxon>
        <taxon>Rhizoctonia solani AG-1</taxon>
    </lineage>
</organism>
<sequence>MNVLANMNGVQPSKPHRDIIVCCSPTIVQEMMKGGYTIRQCRETRPLSSSEKPWPWYTIKVVVVLIVNRTTVPCFGTFIRGQSNV</sequence>
<accession>L8WNR2</accession>
<evidence type="ECO:0000313" key="2">
    <source>
        <dbReference type="Proteomes" id="UP000011668"/>
    </source>
</evidence>